<organism evidence="1">
    <name type="scientific">bioreactor metagenome</name>
    <dbReference type="NCBI Taxonomy" id="1076179"/>
    <lineage>
        <taxon>unclassified sequences</taxon>
        <taxon>metagenomes</taxon>
        <taxon>ecological metagenomes</taxon>
    </lineage>
</organism>
<sequence length="41" mass="4447">MTIEQVHAKAASLLKTAFPDNAIEVMEKILALDNAQVLPVI</sequence>
<evidence type="ECO:0000313" key="1">
    <source>
        <dbReference type="EMBL" id="MPN61391.1"/>
    </source>
</evidence>
<gene>
    <name evidence="1" type="ORF">SDC9_209128</name>
</gene>
<name>A0A645JCK4_9ZZZZ</name>
<dbReference type="AlphaFoldDB" id="A0A645JCK4"/>
<proteinExistence type="predicted"/>
<comment type="caution">
    <text evidence="1">The sequence shown here is derived from an EMBL/GenBank/DDBJ whole genome shotgun (WGS) entry which is preliminary data.</text>
</comment>
<protein>
    <submittedName>
        <fullName evidence="1">Uncharacterized protein</fullName>
    </submittedName>
</protein>
<dbReference type="EMBL" id="VSSQ01137948">
    <property type="protein sequence ID" value="MPN61391.1"/>
    <property type="molecule type" value="Genomic_DNA"/>
</dbReference>
<accession>A0A645JCK4</accession>
<reference evidence="1" key="1">
    <citation type="submission" date="2019-08" db="EMBL/GenBank/DDBJ databases">
        <authorList>
            <person name="Kucharzyk K."/>
            <person name="Murdoch R.W."/>
            <person name="Higgins S."/>
            <person name="Loffler F."/>
        </authorList>
    </citation>
    <scope>NUCLEOTIDE SEQUENCE</scope>
</reference>